<feature type="transmembrane region" description="Helical" evidence="1">
    <location>
        <begin position="66"/>
        <end position="84"/>
    </location>
</feature>
<evidence type="ECO:0000256" key="1">
    <source>
        <dbReference type="SAM" id="Phobius"/>
    </source>
</evidence>
<gene>
    <name evidence="3" type="ORF">BCF50_0407</name>
    <name evidence="2" type="ORF">EGI05_05790</name>
</gene>
<dbReference type="EMBL" id="SOQW01000001">
    <property type="protein sequence ID" value="TDX94639.1"/>
    <property type="molecule type" value="Genomic_DNA"/>
</dbReference>
<reference evidence="3 5" key="2">
    <citation type="submission" date="2019-03" db="EMBL/GenBank/DDBJ databases">
        <title>Genomic Encyclopedia of Archaeal and Bacterial Type Strains, Phase II (KMG-II): from individual species to whole genera.</title>
        <authorList>
            <person name="Goeker M."/>
        </authorList>
    </citation>
    <scope>NUCLEOTIDE SEQUENCE [LARGE SCALE GENOMIC DNA]</scope>
    <source>
        <strain evidence="3 5">DSM 15235</strain>
    </source>
</reference>
<evidence type="ECO:0000313" key="5">
    <source>
        <dbReference type="Proteomes" id="UP000295709"/>
    </source>
</evidence>
<dbReference type="OrthoDB" id="1271589at2"/>
<sequence length="175" mass="20322">MSEEKVIRLKPDRKNFEDIYFNGDQGSLFFSPTTKGKTITTIVVGALLLIALLLKDQLGKENVGVLYFLSFLFLLCTVFLSVSINNVSRWKKGVEGYLKSLEKCNLYEISFNHEFFNIKIDQQEEYNLWKDFTAADINDTYISLDGKHSYMFPRKAMSDKDYNLLKQTIQENIDQ</sequence>
<comment type="caution">
    <text evidence="2">The sequence shown here is derived from an EMBL/GenBank/DDBJ whole genome shotgun (WGS) entry which is preliminary data.</text>
</comment>
<dbReference type="Proteomes" id="UP000269375">
    <property type="component" value="Unassembled WGS sequence"/>
</dbReference>
<evidence type="ECO:0000313" key="3">
    <source>
        <dbReference type="EMBL" id="TDX94639.1"/>
    </source>
</evidence>
<dbReference type="RefSeq" id="WP_123262097.1">
    <property type="nucleotide sequence ID" value="NZ_RJTX01000001.1"/>
</dbReference>
<accession>A0A3N0W5Q4</accession>
<keyword evidence="1" id="KW-0472">Membrane</keyword>
<keyword evidence="1" id="KW-1133">Transmembrane helix</keyword>
<evidence type="ECO:0000313" key="2">
    <source>
        <dbReference type="EMBL" id="ROI00394.1"/>
    </source>
</evidence>
<keyword evidence="1" id="KW-0812">Transmembrane</keyword>
<dbReference type="AlphaFoldDB" id="A0A3N0W5Q4"/>
<reference evidence="2 4" key="1">
    <citation type="submission" date="2018-11" db="EMBL/GenBank/DDBJ databases">
        <title>Proposal to divide the Flavobacteriaceae and reorganize its genera based on Amino Acid Identity values calculated from whole genome sequences.</title>
        <authorList>
            <person name="Nicholson A.C."/>
            <person name="Gulvik C.A."/>
            <person name="Whitney A.M."/>
            <person name="Humrighouse B.W."/>
            <person name="Bell M."/>
            <person name="Holmes B."/>
            <person name="Steigerwalt A."/>
            <person name="Villarma A."/>
            <person name="Sheth M."/>
            <person name="Batra D."/>
            <person name="Pryor J."/>
            <person name="Bernardet J.-F."/>
            <person name="Hugo C."/>
            <person name="Kampfer P."/>
            <person name="Newman J."/>
            <person name="Mcquiston J.R."/>
        </authorList>
    </citation>
    <scope>NUCLEOTIDE SEQUENCE [LARGE SCALE GENOMIC DNA]</scope>
    <source>
        <strain evidence="2 4">DSM 15235</strain>
    </source>
</reference>
<evidence type="ECO:0000313" key="4">
    <source>
        <dbReference type="Proteomes" id="UP000269375"/>
    </source>
</evidence>
<organism evidence="2 4">
    <name type="scientific">Chryseobacterium daecheongense</name>
    <dbReference type="NCBI Taxonomy" id="192389"/>
    <lineage>
        <taxon>Bacteria</taxon>
        <taxon>Pseudomonadati</taxon>
        <taxon>Bacteroidota</taxon>
        <taxon>Flavobacteriia</taxon>
        <taxon>Flavobacteriales</taxon>
        <taxon>Weeksellaceae</taxon>
        <taxon>Chryseobacterium group</taxon>
        <taxon>Chryseobacterium</taxon>
    </lineage>
</organism>
<protein>
    <recommendedName>
        <fullName evidence="6">YcxB family protein</fullName>
    </recommendedName>
</protein>
<dbReference type="Proteomes" id="UP000295709">
    <property type="component" value="Unassembled WGS sequence"/>
</dbReference>
<feature type="transmembrane region" description="Helical" evidence="1">
    <location>
        <begin position="38"/>
        <end position="54"/>
    </location>
</feature>
<name>A0A3N0W5Q4_9FLAO</name>
<dbReference type="EMBL" id="RJTX01000001">
    <property type="protein sequence ID" value="ROI00394.1"/>
    <property type="molecule type" value="Genomic_DNA"/>
</dbReference>
<proteinExistence type="predicted"/>
<evidence type="ECO:0008006" key="6">
    <source>
        <dbReference type="Google" id="ProtNLM"/>
    </source>
</evidence>
<keyword evidence="5" id="KW-1185">Reference proteome</keyword>